<feature type="compositionally biased region" description="Pro residues" evidence="11">
    <location>
        <begin position="226"/>
        <end position="235"/>
    </location>
</feature>
<dbReference type="OrthoDB" id="202825at2759"/>
<evidence type="ECO:0000256" key="11">
    <source>
        <dbReference type="SAM" id="MobiDB-lite"/>
    </source>
</evidence>
<feature type="region of interest" description="Disordered" evidence="11">
    <location>
        <begin position="217"/>
        <end position="237"/>
    </location>
</feature>
<keyword evidence="3" id="KW-0963">Cytoplasm</keyword>
<evidence type="ECO:0000256" key="2">
    <source>
        <dbReference type="ARBA" id="ARBA00006118"/>
    </source>
</evidence>
<dbReference type="Gene3D" id="3.30.470.20">
    <property type="entry name" value="ATP-grasp fold, B domain"/>
    <property type="match status" value="1"/>
</dbReference>
<dbReference type="GO" id="GO:0070740">
    <property type="term" value="F:tubulin-glutamic acid ligase activity"/>
    <property type="evidence" value="ECO:0007669"/>
    <property type="project" value="TreeGrafter"/>
</dbReference>
<dbReference type="PANTHER" id="PTHR12241:SF31">
    <property type="entry name" value="POLYGLUTAMYLASE COMPLEX SUBUNIT TTLL1"/>
    <property type="match status" value="1"/>
</dbReference>
<feature type="non-terminal residue" evidence="12">
    <location>
        <position position="1"/>
    </location>
</feature>
<dbReference type="EMBL" id="QCYY01002723">
    <property type="protein sequence ID" value="ROT68069.1"/>
    <property type="molecule type" value="Genomic_DNA"/>
</dbReference>
<evidence type="ECO:0000313" key="12">
    <source>
        <dbReference type="EMBL" id="ROT68069.1"/>
    </source>
</evidence>
<keyword evidence="5" id="KW-0493">Microtubule</keyword>
<evidence type="ECO:0000256" key="3">
    <source>
        <dbReference type="ARBA" id="ARBA00022490"/>
    </source>
</evidence>
<evidence type="ECO:0000256" key="10">
    <source>
        <dbReference type="ARBA" id="ARBA00023273"/>
    </source>
</evidence>
<reference evidence="12 13" key="1">
    <citation type="submission" date="2018-04" db="EMBL/GenBank/DDBJ databases">
        <authorList>
            <person name="Zhang X."/>
            <person name="Yuan J."/>
            <person name="Li F."/>
            <person name="Xiang J."/>
        </authorList>
    </citation>
    <scope>NUCLEOTIDE SEQUENCE [LARGE SCALE GENOMIC DNA]</scope>
    <source>
        <tissue evidence="12">Muscle</tissue>
    </source>
</reference>
<dbReference type="GO" id="GO:0015631">
    <property type="term" value="F:tubulin binding"/>
    <property type="evidence" value="ECO:0007669"/>
    <property type="project" value="TreeGrafter"/>
</dbReference>
<dbReference type="GO" id="GO:0005524">
    <property type="term" value="F:ATP binding"/>
    <property type="evidence" value="ECO:0007669"/>
    <property type="project" value="UniProtKB-KW"/>
</dbReference>
<comment type="similarity">
    <text evidence="2">Belongs to the tubulin polyglutamylase family.</text>
</comment>
<comment type="caution">
    <text evidence="12">The sequence shown here is derived from an EMBL/GenBank/DDBJ whole genome shotgun (WGS) entry which is preliminary data.</text>
</comment>
<accession>A0A3R7QHZ8</accession>
<keyword evidence="13" id="KW-1185">Reference proteome</keyword>
<evidence type="ECO:0000256" key="8">
    <source>
        <dbReference type="ARBA" id="ARBA00023069"/>
    </source>
</evidence>
<evidence type="ECO:0000256" key="1">
    <source>
        <dbReference type="ARBA" id="ARBA00004120"/>
    </source>
</evidence>
<proteinExistence type="inferred from homology"/>
<dbReference type="PANTHER" id="PTHR12241">
    <property type="entry name" value="TUBULIN POLYGLUTAMYLASE"/>
    <property type="match status" value="1"/>
</dbReference>
<reference evidence="12 13" key="2">
    <citation type="submission" date="2019-01" db="EMBL/GenBank/DDBJ databases">
        <title>The decoding of complex shrimp genome reveals the adaptation for benthos swimmer, frequently molting mechanism and breeding impact on genome.</title>
        <authorList>
            <person name="Sun Y."/>
            <person name="Gao Y."/>
            <person name="Yu Y."/>
        </authorList>
    </citation>
    <scope>NUCLEOTIDE SEQUENCE [LARGE SCALE GENOMIC DNA]</scope>
    <source>
        <tissue evidence="12">Muscle</tissue>
    </source>
</reference>
<keyword evidence="10" id="KW-0966">Cell projection</keyword>
<name>A0A3R7QHZ8_PENVA</name>
<evidence type="ECO:0000256" key="9">
    <source>
        <dbReference type="ARBA" id="ARBA00023212"/>
    </source>
</evidence>
<evidence type="ECO:0000256" key="7">
    <source>
        <dbReference type="ARBA" id="ARBA00022840"/>
    </source>
</evidence>
<keyword evidence="6" id="KW-0547">Nucleotide-binding</keyword>
<protein>
    <submittedName>
        <fullName evidence="12">Tubulin-tyrosine ligase</fullName>
    </submittedName>
</protein>
<dbReference type="Pfam" id="PF03133">
    <property type="entry name" value="TTL"/>
    <property type="match status" value="2"/>
</dbReference>
<organism evidence="12 13">
    <name type="scientific">Penaeus vannamei</name>
    <name type="common">Whiteleg shrimp</name>
    <name type="synonym">Litopenaeus vannamei</name>
    <dbReference type="NCBI Taxonomy" id="6689"/>
    <lineage>
        <taxon>Eukaryota</taxon>
        <taxon>Metazoa</taxon>
        <taxon>Ecdysozoa</taxon>
        <taxon>Arthropoda</taxon>
        <taxon>Crustacea</taxon>
        <taxon>Multicrustacea</taxon>
        <taxon>Malacostraca</taxon>
        <taxon>Eumalacostraca</taxon>
        <taxon>Eucarida</taxon>
        <taxon>Decapoda</taxon>
        <taxon>Dendrobranchiata</taxon>
        <taxon>Penaeoidea</taxon>
        <taxon>Penaeidae</taxon>
        <taxon>Penaeus</taxon>
    </lineage>
</organism>
<keyword evidence="7" id="KW-0067">ATP-binding</keyword>
<dbReference type="AlphaFoldDB" id="A0A3R7QHZ8"/>
<dbReference type="InterPro" id="IPR004344">
    <property type="entry name" value="TTL/TTLL_fam"/>
</dbReference>
<dbReference type="GO" id="GO:0005874">
    <property type="term" value="C:microtubule"/>
    <property type="evidence" value="ECO:0007669"/>
    <property type="project" value="UniProtKB-KW"/>
</dbReference>
<evidence type="ECO:0000256" key="6">
    <source>
        <dbReference type="ARBA" id="ARBA00022741"/>
    </source>
</evidence>
<dbReference type="PROSITE" id="PS51221">
    <property type="entry name" value="TTL"/>
    <property type="match status" value="1"/>
</dbReference>
<dbReference type="STRING" id="6689.A0A3R7QHZ8"/>
<comment type="subcellular location">
    <subcellularLocation>
        <location evidence="1">Cytoplasm</location>
        <location evidence="1">Cytoskeleton</location>
        <location evidence="1">Cilium basal body</location>
    </subcellularLocation>
</comment>
<sequence length="280" mass="31335">EEYNNVHGGKWPMRTLRLYLEGTRGKTSTDKLFTDITWLVVHSLRAVAPIMASDRHCFECYGYDIIIDDQLKPWMIEAYSRPASKGKFVPNIGVVPRGRVSPGASPRVNASPSMTSTTANDRILKYKLVDDLINIVLPPDGIPTQPSPVTPYSVHWNKVPTPDKYGDFELLIDEELYQNSDHSSSHRGGRQSDHLLPPLVEIARGQEVWQDIPPRFSRSTQTRAHLPPPAAPPRRPTIAQGYAPLEVAYGKPGFNDPTTSSAASRWYELVPRALSQEGRE</sequence>
<gene>
    <name evidence="12" type="ORF">C7M84_013848</name>
</gene>
<keyword evidence="4 12" id="KW-0436">Ligase</keyword>
<dbReference type="Proteomes" id="UP000283509">
    <property type="component" value="Unassembled WGS sequence"/>
</dbReference>
<keyword evidence="9" id="KW-0206">Cytoskeleton</keyword>
<keyword evidence="8" id="KW-0969">Cilium</keyword>
<evidence type="ECO:0000256" key="4">
    <source>
        <dbReference type="ARBA" id="ARBA00022598"/>
    </source>
</evidence>
<evidence type="ECO:0000256" key="5">
    <source>
        <dbReference type="ARBA" id="ARBA00022701"/>
    </source>
</evidence>
<dbReference type="GO" id="GO:0036064">
    <property type="term" value="C:ciliary basal body"/>
    <property type="evidence" value="ECO:0007669"/>
    <property type="project" value="TreeGrafter"/>
</dbReference>
<evidence type="ECO:0000313" key="13">
    <source>
        <dbReference type="Proteomes" id="UP000283509"/>
    </source>
</evidence>
<dbReference type="GO" id="GO:0000226">
    <property type="term" value="P:microtubule cytoskeleton organization"/>
    <property type="evidence" value="ECO:0007669"/>
    <property type="project" value="TreeGrafter"/>
</dbReference>